<accession>A0ABY9YPV9</accession>
<keyword evidence="3" id="KW-1185">Reference proteome</keyword>
<evidence type="ECO:0008006" key="4">
    <source>
        <dbReference type="Google" id="ProtNLM"/>
    </source>
</evidence>
<dbReference type="Proteomes" id="UP001302072">
    <property type="component" value="Chromosome"/>
</dbReference>
<reference evidence="2 3" key="1">
    <citation type="submission" date="2022-12" db="EMBL/GenBank/DDBJ databases">
        <title>Two new species, Stenotrophomonas aracearum and Stenotrophomonas oahuensis, isolated from Anthurium (Araceae family) in Hawaii.</title>
        <authorList>
            <person name="Chunag S.C."/>
            <person name="Dobhal S."/>
            <person name="Alvarez A."/>
            <person name="Arif M."/>
        </authorList>
    </citation>
    <scope>NUCLEOTIDE SEQUENCE [LARGE SCALE GENOMIC DNA]</scope>
    <source>
        <strain evidence="2 3">A5586</strain>
    </source>
</reference>
<dbReference type="RefSeq" id="WP_311191686.1">
    <property type="nucleotide sequence ID" value="NZ_CP115541.1"/>
</dbReference>
<keyword evidence="1" id="KW-0732">Signal</keyword>
<gene>
    <name evidence="2" type="ORF">PDM29_19560</name>
</gene>
<feature type="signal peptide" evidence="1">
    <location>
        <begin position="1"/>
        <end position="34"/>
    </location>
</feature>
<evidence type="ECO:0000256" key="1">
    <source>
        <dbReference type="SAM" id="SignalP"/>
    </source>
</evidence>
<evidence type="ECO:0000313" key="2">
    <source>
        <dbReference type="EMBL" id="WNH52490.1"/>
    </source>
</evidence>
<feature type="chain" id="PRO_5046723592" description="YARHG domain-containing protein" evidence="1">
    <location>
        <begin position="35"/>
        <end position="406"/>
    </location>
</feature>
<dbReference type="EMBL" id="CP115541">
    <property type="protein sequence ID" value="WNH52490.1"/>
    <property type="molecule type" value="Genomic_DNA"/>
</dbReference>
<organism evidence="2 3">
    <name type="scientific">Stenotrophomonas oahuensis</name>
    <dbReference type="NCBI Taxonomy" id="3003271"/>
    <lineage>
        <taxon>Bacteria</taxon>
        <taxon>Pseudomonadati</taxon>
        <taxon>Pseudomonadota</taxon>
        <taxon>Gammaproteobacteria</taxon>
        <taxon>Lysobacterales</taxon>
        <taxon>Lysobacteraceae</taxon>
        <taxon>Stenotrophomonas</taxon>
    </lineage>
</organism>
<sequence length="406" mass="42278">MRKASLHSRHLRACRSTSLLLMLPFALATAQAQAQEAVDAPVAAPAAAEQPVEAVDAVAEAPASSNERINAEQADAIISARAADAAAAAADAAAGAPSAAVVPEPASADAVAEAPAAPPAPRPLVVPVLANQDNAIERQLGARCPNDLAARLASQDNLLVGACQGVMPSHLANALKAIPEQQLLLPRAARERQLGQKAWFKAVPGYGVRPDFIAVQNGLWVRSFEGADASTTVYLVSGPFTCVDGRYPDGNAGKTMRLSTGSCREALVEQRVYQVTAGGAPQDITAQVMPAQPLLSDVDKKRYGVEGTGVQLDPGKLQYGPALRWYADVSAEGKAEPRTYGEWGRLHLGFLVWTGERFEPRDTVPRGLWACDPVAPGDAACSGYADAGRDPFVVNSAAVAGQSAAP</sequence>
<name>A0ABY9YPV9_9GAMM</name>
<proteinExistence type="predicted"/>
<evidence type="ECO:0000313" key="3">
    <source>
        <dbReference type="Proteomes" id="UP001302072"/>
    </source>
</evidence>
<protein>
    <recommendedName>
        <fullName evidence="4">YARHG domain-containing protein</fullName>
    </recommendedName>
</protein>